<dbReference type="EMBL" id="SZWF01000007">
    <property type="protein sequence ID" value="KAA9394300.1"/>
    <property type="molecule type" value="Genomic_DNA"/>
</dbReference>
<evidence type="ECO:0000256" key="2">
    <source>
        <dbReference type="ARBA" id="ARBA00022692"/>
    </source>
</evidence>
<feature type="region of interest" description="Disordered" evidence="5">
    <location>
        <begin position="196"/>
        <end position="231"/>
    </location>
</feature>
<sequence length="436" mass="44719">MTKSRGPAMALVGIAILITAITLRPGATSVGSVLAEIREGLDLSSGTAGLLTALPGFMFAVAGVAAVPLARRLGVGFSIALGLLLMAAGLLARPYVGAGWVFVLLSALALSGMAVGNVLVPAVIRMFGGSRPALLAGLYSTGLAVGGAVPLLIAGWLLDMTGGWRNALASWGGLAAVALAVWMVLMAAAGWRLKAPSRQGGGDDDLDSAGEPAATTGRMEPVRSSGERVRAEHAGQTAMRTPVWRSPTAVALTVFFGLQSTNAYIQFGWMAQIYRDAGLSLGTAAAMVGVVAFIGVPGGFAMSWLVSHSPRLATWITGMGLCMILGYGGLLVAPATVPLAWAILLGLGSLAFPTALALITARTRDPMITARVSGFTQPAGYLMAGLGPLLIGLIHGATGSWAVPLVLLALSAVPLTYFGRKVSRETYVDDELERRG</sequence>
<dbReference type="GO" id="GO:0005886">
    <property type="term" value="C:plasma membrane"/>
    <property type="evidence" value="ECO:0007669"/>
    <property type="project" value="UniProtKB-SubCell"/>
</dbReference>
<dbReference type="PANTHER" id="PTHR23523">
    <property type="match status" value="1"/>
</dbReference>
<evidence type="ECO:0000259" key="7">
    <source>
        <dbReference type="PROSITE" id="PS50850"/>
    </source>
</evidence>
<dbReference type="SUPFAM" id="SSF103473">
    <property type="entry name" value="MFS general substrate transporter"/>
    <property type="match status" value="1"/>
</dbReference>
<name>A0A5J5KYC0_9MICC</name>
<dbReference type="InterPro" id="IPR020846">
    <property type="entry name" value="MFS_dom"/>
</dbReference>
<protein>
    <submittedName>
        <fullName evidence="8">MFS transporter</fullName>
    </submittedName>
</protein>
<evidence type="ECO:0000256" key="5">
    <source>
        <dbReference type="SAM" id="MobiDB-lite"/>
    </source>
</evidence>
<feature type="transmembrane region" description="Helical" evidence="6">
    <location>
        <begin position="281"/>
        <end position="305"/>
    </location>
</feature>
<dbReference type="Pfam" id="PF07690">
    <property type="entry name" value="MFS_1"/>
    <property type="match status" value="1"/>
</dbReference>
<reference evidence="8 9" key="1">
    <citation type="submission" date="2019-05" db="EMBL/GenBank/DDBJ databases">
        <title>Kocuria coralli sp. nov., a novel actinobacterium isolated from coral reef seawater.</title>
        <authorList>
            <person name="Li J."/>
        </authorList>
    </citation>
    <scope>NUCLEOTIDE SEQUENCE [LARGE SCALE GENOMIC DNA]</scope>
    <source>
        <strain evidence="8 9">SCSIO 13007</strain>
    </source>
</reference>
<feature type="transmembrane region" description="Helical" evidence="6">
    <location>
        <begin position="136"/>
        <end position="158"/>
    </location>
</feature>
<evidence type="ECO:0000256" key="4">
    <source>
        <dbReference type="ARBA" id="ARBA00023136"/>
    </source>
</evidence>
<evidence type="ECO:0000313" key="9">
    <source>
        <dbReference type="Proteomes" id="UP000325957"/>
    </source>
</evidence>
<dbReference type="PROSITE" id="PS50850">
    <property type="entry name" value="MFS"/>
    <property type="match status" value="1"/>
</dbReference>
<dbReference type="InterPro" id="IPR036259">
    <property type="entry name" value="MFS_trans_sf"/>
</dbReference>
<evidence type="ECO:0000313" key="8">
    <source>
        <dbReference type="EMBL" id="KAA9394300.1"/>
    </source>
</evidence>
<dbReference type="Proteomes" id="UP000325957">
    <property type="component" value="Unassembled WGS sequence"/>
</dbReference>
<dbReference type="InterPro" id="IPR052524">
    <property type="entry name" value="MFS_Cyanate_Porter"/>
</dbReference>
<evidence type="ECO:0000256" key="6">
    <source>
        <dbReference type="SAM" id="Phobius"/>
    </source>
</evidence>
<evidence type="ECO:0000256" key="1">
    <source>
        <dbReference type="ARBA" id="ARBA00004651"/>
    </source>
</evidence>
<dbReference type="AlphaFoldDB" id="A0A5J5KYC0"/>
<feature type="transmembrane region" description="Helical" evidence="6">
    <location>
        <begin position="339"/>
        <end position="359"/>
    </location>
</feature>
<dbReference type="OrthoDB" id="5317164at2"/>
<dbReference type="Gene3D" id="1.20.1250.20">
    <property type="entry name" value="MFS general substrate transporter like domains"/>
    <property type="match status" value="1"/>
</dbReference>
<feature type="transmembrane region" description="Helical" evidence="6">
    <location>
        <begin position="312"/>
        <end position="333"/>
    </location>
</feature>
<dbReference type="InterPro" id="IPR011701">
    <property type="entry name" value="MFS"/>
</dbReference>
<proteinExistence type="predicted"/>
<dbReference type="GO" id="GO:0022857">
    <property type="term" value="F:transmembrane transporter activity"/>
    <property type="evidence" value="ECO:0007669"/>
    <property type="project" value="InterPro"/>
</dbReference>
<feature type="transmembrane region" description="Helical" evidence="6">
    <location>
        <begin position="379"/>
        <end position="395"/>
    </location>
</feature>
<feature type="transmembrane region" description="Helical" evidence="6">
    <location>
        <begin position="401"/>
        <end position="418"/>
    </location>
</feature>
<feature type="transmembrane region" description="Helical" evidence="6">
    <location>
        <begin position="170"/>
        <end position="191"/>
    </location>
</feature>
<feature type="domain" description="Major facilitator superfamily (MFS) profile" evidence="7">
    <location>
        <begin position="8"/>
        <end position="423"/>
    </location>
</feature>
<keyword evidence="3 6" id="KW-1133">Transmembrane helix</keyword>
<feature type="transmembrane region" description="Helical" evidence="6">
    <location>
        <begin position="249"/>
        <end position="269"/>
    </location>
</feature>
<accession>A0A5J5KYC0</accession>
<keyword evidence="2 6" id="KW-0812">Transmembrane</keyword>
<keyword evidence="4 6" id="KW-0472">Membrane</keyword>
<organism evidence="8 9">
    <name type="scientific">Kocuria coralli</name>
    <dbReference type="NCBI Taxonomy" id="1461025"/>
    <lineage>
        <taxon>Bacteria</taxon>
        <taxon>Bacillati</taxon>
        <taxon>Actinomycetota</taxon>
        <taxon>Actinomycetes</taxon>
        <taxon>Micrococcales</taxon>
        <taxon>Micrococcaceae</taxon>
        <taxon>Kocuria</taxon>
    </lineage>
</organism>
<dbReference type="PANTHER" id="PTHR23523:SF2">
    <property type="entry name" value="2-NITROIMIDAZOLE TRANSPORTER"/>
    <property type="match status" value="1"/>
</dbReference>
<feature type="transmembrane region" description="Helical" evidence="6">
    <location>
        <begin position="73"/>
        <end position="92"/>
    </location>
</feature>
<dbReference type="RefSeq" id="WP_158033671.1">
    <property type="nucleotide sequence ID" value="NZ_ML708616.1"/>
</dbReference>
<evidence type="ECO:0000256" key="3">
    <source>
        <dbReference type="ARBA" id="ARBA00022989"/>
    </source>
</evidence>
<feature type="transmembrane region" description="Helical" evidence="6">
    <location>
        <begin position="98"/>
        <end position="124"/>
    </location>
</feature>
<comment type="caution">
    <text evidence="8">The sequence shown here is derived from an EMBL/GenBank/DDBJ whole genome shotgun (WGS) entry which is preliminary data.</text>
</comment>
<feature type="transmembrane region" description="Helical" evidence="6">
    <location>
        <begin position="45"/>
        <end position="66"/>
    </location>
</feature>
<keyword evidence="9" id="KW-1185">Reference proteome</keyword>
<comment type="subcellular location">
    <subcellularLocation>
        <location evidence="1">Cell membrane</location>
        <topology evidence="1">Multi-pass membrane protein</topology>
    </subcellularLocation>
</comment>
<gene>
    <name evidence="8" type="ORF">FCK90_07410</name>
</gene>